<evidence type="ECO:0000256" key="6">
    <source>
        <dbReference type="ARBA" id="ARBA00023136"/>
    </source>
</evidence>
<feature type="transmembrane region" description="Helical" evidence="9">
    <location>
        <begin position="6"/>
        <end position="27"/>
    </location>
</feature>
<comment type="similarity">
    <text evidence="2">Belongs to the ATPase protein YMF19 family.</text>
</comment>
<evidence type="ECO:0000256" key="1">
    <source>
        <dbReference type="ARBA" id="ARBA00004325"/>
    </source>
</evidence>
<evidence type="ECO:0000313" key="11">
    <source>
        <dbReference type="EMBL" id="QOZ41729.1"/>
    </source>
</evidence>
<proteinExistence type="inferred from homology"/>
<dbReference type="Pfam" id="PF02326">
    <property type="entry name" value="YMF19"/>
    <property type="match status" value="1"/>
</dbReference>
<feature type="domain" description="ATP synthase YMF19-like N-terminal" evidence="10">
    <location>
        <begin position="2"/>
        <end position="84"/>
    </location>
</feature>
<dbReference type="EMBL" id="MN794237">
    <property type="protein sequence ID" value="QOZ41729.1"/>
    <property type="molecule type" value="Genomic_DNA"/>
</dbReference>
<evidence type="ECO:0000259" key="10">
    <source>
        <dbReference type="Pfam" id="PF02326"/>
    </source>
</evidence>
<evidence type="ECO:0000256" key="4">
    <source>
        <dbReference type="ARBA" id="ARBA00022989"/>
    </source>
</evidence>
<gene>
    <name evidence="11" type="primary">atp8</name>
    <name evidence="11" type="ORF">DBVPGmt_025</name>
</gene>
<reference evidence="11" key="1">
    <citation type="journal article" name="Front. Plant Sci.">
        <title>Sequencing and Analysis of the Complete Organellar Genomes of Prototheca wickerhamii.</title>
        <authorList>
            <person name="Bakula Z."/>
            <person name="Gromadka R."/>
            <person name="Gawor J."/>
            <person name="Siedlecki P."/>
            <person name="Pomorski J.J."/>
            <person name="Maciszewski K."/>
            <person name="Gromadka A."/>
            <person name="Karnkowska A."/>
            <person name="Jagielski T."/>
        </authorList>
    </citation>
    <scope>NUCLEOTIDE SEQUENCE</scope>
    <source>
        <strain evidence="11">DBVPG</strain>
    </source>
</reference>
<sequence>MPQLDLVSFLSQYFWTLVGFLVFYLYLYKNFLPKMYRIYSVRERLSHKSLDSKANQSKFQTSFTEASKTKQSLFANVMGYTQQTLQTAQVSADEWKKNHSKQLLDSSLVKFTNTFKKAVGLQALSQFIVLKYAAPLKPSTSITASLIPKPAIIKQKLASAKISKLDDSKNWESSLLKTKNAYVPVVRLKSFTTSLLSSNSINLNRTKTTNAAIANTNVTIADNATAAKKTNKKSTAKAKTSSKKKA</sequence>
<evidence type="ECO:0000256" key="3">
    <source>
        <dbReference type="ARBA" id="ARBA00022692"/>
    </source>
</evidence>
<dbReference type="GO" id="GO:0031966">
    <property type="term" value="C:mitochondrial membrane"/>
    <property type="evidence" value="ECO:0007669"/>
    <property type="project" value="UniProtKB-SubCell"/>
</dbReference>
<keyword evidence="4 9" id="KW-1133">Transmembrane helix</keyword>
<comment type="subcellular location">
    <subcellularLocation>
        <location evidence="1">Mitochondrion membrane</location>
    </subcellularLocation>
</comment>
<feature type="compositionally biased region" description="Basic residues" evidence="8">
    <location>
        <begin position="229"/>
        <end position="246"/>
    </location>
</feature>
<keyword evidence="6 9" id="KW-0472">Membrane</keyword>
<keyword evidence="5 11" id="KW-0496">Mitochondrion</keyword>
<evidence type="ECO:0000256" key="9">
    <source>
        <dbReference type="SAM" id="Phobius"/>
    </source>
</evidence>
<name>A0A873HW87_PROWI</name>
<dbReference type="InterPro" id="IPR003319">
    <property type="entry name" value="YMF19-like_N"/>
</dbReference>
<evidence type="ECO:0000256" key="8">
    <source>
        <dbReference type="SAM" id="MobiDB-lite"/>
    </source>
</evidence>
<geneLocation type="mitochondrion" evidence="11"/>
<keyword evidence="3 9" id="KW-0812">Transmembrane</keyword>
<organism evidence="11">
    <name type="scientific">Prototheca wickerhamii</name>
    <dbReference type="NCBI Taxonomy" id="3111"/>
    <lineage>
        <taxon>Eukaryota</taxon>
        <taxon>Viridiplantae</taxon>
        <taxon>Chlorophyta</taxon>
        <taxon>core chlorophytes</taxon>
        <taxon>Trebouxiophyceae</taxon>
        <taxon>Chlorellales</taxon>
        <taxon>Chlorellaceae</taxon>
        <taxon>Prototheca</taxon>
    </lineage>
</organism>
<protein>
    <submittedName>
        <fullName evidence="11">Atp8</fullName>
    </submittedName>
</protein>
<evidence type="ECO:0000256" key="2">
    <source>
        <dbReference type="ARBA" id="ARBA00010946"/>
    </source>
</evidence>
<feature type="region of interest" description="Disordered" evidence="8">
    <location>
        <begin position="226"/>
        <end position="246"/>
    </location>
</feature>
<evidence type="ECO:0000256" key="5">
    <source>
        <dbReference type="ARBA" id="ARBA00023128"/>
    </source>
</evidence>
<accession>A0A873HW87</accession>
<evidence type="ECO:0000256" key="7">
    <source>
        <dbReference type="ARBA" id="ARBA00023310"/>
    </source>
</evidence>
<dbReference type="AlphaFoldDB" id="A0A873HW87"/>
<dbReference type="GO" id="GO:0006754">
    <property type="term" value="P:ATP biosynthetic process"/>
    <property type="evidence" value="ECO:0007669"/>
    <property type="project" value="UniProtKB-KW"/>
</dbReference>
<keyword evidence="7" id="KW-0066">ATP synthesis</keyword>